<evidence type="ECO:0008006" key="3">
    <source>
        <dbReference type="Google" id="ProtNLM"/>
    </source>
</evidence>
<dbReference type="AlphaFoldDB" id="A0A448ZSB2"/>
<keyword evidence="2" id="KW-1185">Reference proteome</keyword>
<dbReference type="Gene3D" id="3.90.1410.10">
    <property type="entry name" value="set domain protein methyltransferase, domain 1"/>
    <property type="match status" value="1"/>
</dbReference>
<gene>
    <name evidence="1" type="ORF">PSNMU_V1.4_AUG-EV-PASAV3_0120700</name>
</gene>
<evidence type="ECO:0000313" key="2">
    <source>
        <dbReference type="Proteomes" id="UP000291116"/>
    </source>
</evidence>
<sequence>MRSSKSTFEDGCHAMVPILDTLDSHPRPNVLYTYDSEKQAFVISAKSKISPQYELINSYGKYSDSHLFAKFGFVNGDGSGYTQASMALFHRPFDILMGEDFSLMPNVVMNGKDDESETQSLMDETLNHQRKEMKRYLTMDDGYDDCIQKDLHPEAFKLKRLKLMHLIRMANDPSSWIATLQPRKPRSRPRESINLLISEEPPKFNPSNVQVNLIKLMNTCRLIVLNEEDYDGRAIQILEDNLENKDFVVPEMEGNKALEYRSLKYLGRMTASALMQYTPVKMKQEFETVRQLNKENAFGNSTWTAAQLRLGEMQSLHAVSGIAMTFARKLLEGMEEEQIGVQFKIRESSCPKAYTDILDKDLN</sequence>
<accession>A0A448ZSB2</accession>
<dbReference type="OrthoDB" id="44826at2759"/>
<reference evidence="1 2" key="1">
    <citation type="submission" date="2019-01" db="EMBL/GenBank/DDBJ databases">
        <authorList>
            <person name="Ferrante I. M."/>
        </authorList>
    </citation>
    <scope>NUCLEOTIDE SEQUENCE [LARGE SCALE GENOMIC DNA]</scope>
    <source>
        <strain evidence="1 2">B856</strain>
    </source>
</reference>
<proteinExistence type="predicted"/>
<dbReference type="EMBL" id="CAACVS010000676">
    <property type="protein sequence ID" value="VEU44928.1"/>
    <property type="molecule type" value="Genomic_DNA"/>
</dbReference>
<dbReference type="Proteomes" id="UP000291116">
    <property type="component" value="Unassembled WGS sequence"/>
</dbReference>
<dbReference type="SUPFAM" id="SSF82199">
    <property type="entry name" value="SET domain"/>
    <property type="match status" value="1"/>
</dbReference>
<protein>
    <recommendedName>
        <fullName evidence="3">SET domain-containing protein</fullName>
    </recommendedName>
</protein>
<organism evidence="1 2">
    <name type="scientific">Pseudo-nitzschia multistriata</name>
    <dbReference type="NCBI Taxonomy" id="183589"/>
    <lineage>
        <taxon>Eukaryota</taxon>
        <taxon>Sar</taxon>
        <taxon>Stramenopiles</taxon>
        <taxon>Ochrophyta</taxon>
        <taxon>Bacillariophyta</taxon>
        <taxon>Bacillariophyceae</taxon>
        <taxon>Bacillariophycidae</taxon>
        <taxon>Bacillariales</taxon>
        <taxon>Bacillariaceae</taxon>
        <taxon>Pseudo-nitzschia</taxon>
    </lineage>
</organism>
<name>A0A448ZSB2_9STRA</name>
<evidence type="ECO:0000313" key="1">
    <source>
        <dbReference type="EMBL" id="VEU44928.1"/>
    </source>
</evidence>
<dbReference type="InterPro" id="IPR046341">
    <property type="entry name" value="SET_dom_sf"/>
</dbReference>